<dbReference type="OrthoDB" id="3543113at2759"/>
<dbReference type="AlphaFoldDB" id="A0A067P9B9"/>
<evidence type="ECO:0008006" key="5">
    <source>
        <dbReference type="Google" id="ProtNLM"/>
    </source>
</evidence>
<dbReference type="SUPFAM" id="SSF52047">
    <property type="entry name" value="RNI-like"/>
    <property type="match status" value="1"/>
</dbReference>
<keyword evidence="2" id="KW-0732">Signal</keyword>
<name>A0A067P9B9_9AGAM</name>
<dbReference type="EMBL" id="KL197760">
    <property type="protein sequence ID" value="KDQ50410.1"/>
    <property type="molecule type" value="Genomic_DNA"/>
</dbReference>
<feature type="signal peptide" evidence="2">
    <location>
        <begin position="1"/>
        <end position="19"/>
    </location>
</feature>
<dbReference type="HOGENOM" id="CLU_021164_0_2_1"/>
<feature type="compositionally biased region" description="Acidic residues" evidence="1">
    <location>
        <begin position="469"/>
        <end position="481"/>
    </location>
</feature>
<evidence type="ECO:0000313" key="4">
    <source>
        <dbReference type="Proteomes" id="UP000027265"/>
    </source>
</evidence>
<dbReference type="InParanoid" id="A0A067P9B9"/>
<dbReference type="Gene3D" id="3.80.10.10">
    <property type="entry name" value="Ribonuclease Inhibitor"/>
    <property type="match status" value="1"/>
</dbReference>
<evidence type="ECO:0000256" key="2">
    <source>
        <dbReference type="SAM" id="SignalP"/>
    </source>
</evidence>
<dbReference type="InterPro" id="IPR032675">
    <property type="entry name" value="LRR_dom_sf"/>
</dbReference>
<feature type="region of interest" description="Disordered" evidence="1">
    <location>
        <begin position="466"/>
        <end position="487"/>
    </location>
</feature>
<organism evidence="3 4">
    <name type="scientific">Jaapia argillacea MUCL 33604</name>
    <dbReference type="NCBI Taxonomy" id="933084"/>
    <lineage>
        <taxon>Eukaryota</taxon>
        <taxon>Fungi</taxon>
        <taxon>Dikarya</taxon>
        <taxon>Basidiomycota</taxon>
        <taxon>Agaricomycotina</taxon>
        <taxon>Agaricomycetes</taxon>
        <taxon>Agaricomycetidae</taxon>
        <taxon>Jaapiales</taxon>
        <taxon>Jaapiaceae</taxon>
        <taxon>Jaapia</taxon>
    </lineage>
</organism>
<sequence length="509" mass="56175">MHRCLSILDVVSMIATCLGEGFRGQPKKDLLAMAMTCRSFVAPALDALWQNQSSLKPLLSTLPESLVGIRFESHKMVFYSRRYATVPDDWTRFQLYAPRIKKFQFYGEVIDPGLFFILKAYRPSNLLRNLSAIYWSPICPIDIFLGPSLSTICFTGTQSTPETFSVSVPTLAPQLRSLECYVMMSPNEGPALTNLISNLYRLEQVTIMSFVSASAIAHLASLSSIREASFNFSGEEVDPDVICSLLPNPSFSALRKLRVHVDELSLLARILPHMHGAPLRSLHITATETPTAANMRDLLVAVATTFSATLQSLRIDDEEEDYPGNLEGRIITDDILSPALGLSNLTEFIINMGMSLDISLPFVQELAKSWTKLKRLDLSKLYPLGDAPNLSIEAFVPLAKFCPNLVDIAIHVDARHDRVPHHGPGGVSNHSVKSICADSCAIDQAPPVAAFLASLFPSLETVFSHDGGFDDDDDDDDDDPNSPDATWGEVRRLFPVFDAVRDQGEEEGR</sequence>
<proteinExistence type="predicted"/>
<evidence type="ECO:0000256" key="1">
    <source>
        <dbReference type="SAM" id="MobiDB-lite"/>
    </source>
</evidence>
<accession>A0A067P9B9</accession>
<gene>
    <name evidence="3" type="ORF">JAAARDRAFT_63183</name>
</gene>
<feature type="chain" id="PRO_5001647342" description="F-box domain-containing protein" evidence="2">
    <location>
        <begin position="20"/>
        <end position="509"/>
    </location>
</feature>
<reference evidence="4" key="1">
    <citation type="journal article" date="2014" name="Proc. Natl. Acad. Sci. U.S.A.">
        <title>Extensive sampling of basidiomycete genomes demonstrates inadequacy of the white-rot/brown-rot paradigm for wood decay fungi.</title>
        <authorList>
            <person name="Riley R."/>
            <person name="Salamov A.A."/>
            <person name="Brown D.W."/>
            <person name="Nagy L.G."/>
            <person name="Floudas D."/>
            <person name="Held B.W."/>
            <person name="Levasseur A."/>
            <person name="Lombard V."/>
            <person name="Morin E."/>
            <person name="Otillar R."/>
            <person name="Lindquist E.A."/>
            <person name="Sun H."/>
            <person name="LaButti K.M."/>
            <person name="Schmutz J."/>
            <person name="Jabbour D."/>
            <person name="Luo H."/>
            <person name="Baker S.E."/>
            <person name="Pisabarro A.G."/>
            <person name="Walton J.D."/>
            <person name="Blanchette R.A."/>
            <person name="Henrissat B."/>
            <person name="Martin F."/>
            <person name="Cullen D."/>
            <person name="Hibbett D.S."/>
            <person name="Grigoriev I.V."/>
        </authorList>
    </citation>
    <scope>NUCLEOTIDE SEQUENCE [LARGE SCALE GENOMIC DNA]</scope>
    <source>
        <strain evidence="4">MUCL 33604</strain>
    </source>
</reference>
<evidence type="ECO:0000313" key="3">
    <source>
        <dbReference type="EMBL" id="KDQ50410.1"/>
    </source>
</evidence>
<dbReference type="Proteomes" id="UP000027265">
    <property type="component" value="Unassembled WGS sequence"/>
</dbReference>
<keyword evidence="4" id="KW-1185">Reference proteome</keyword>
<protein>
    <recommendedName>
        <fullName evidence="5">F-box domain-containing protein</fullName>
    </recommendedName>
</protein>